<evidence type="ECO:0000313" key="1">
    <source>
        <dbReference type="EMBL" id="CAB5069110.1"/>
    </source>
</evidence>
<proteinExistence type="predicted"/>
<dbReference type="EMBL" id="CAFBQW010000273">
    <property type="protein sequence ID" value="CAB5069110.1"/>
    <property type="molecule type" value="Genomic_DNA"/>
</dbReference>
<protein>
    <submittedName>
        <fullName evidence="1">Unannotated protein</fullName>
    </submittedName>
</protein>
<accession>A0A6J7UST9</accession>
<organism evidence="1">
    <name type="scientific">freshwater metagenome</name>
    <dbReference type="NCBI Taxonomy" id="449393"/>
    <lineage>
        <taxon>unclassified sequences</taxon>
        <taxon>metagenomes</taxon>
        <taxon>ecological metagenomes</taxon>
    </lineage>
</organism>
<gene>
    <name evidence="1" type="ORF">UFOPK4354_01814</name>
</gene>
<name>A0A6J7UST9_9ZZZZ</name>
<sequence>MTSGGSVNDDQVKLTGSLKLFDLPEDQNIADAWNCGGDNIECPRRDESAGDALQAVILEVVQQGIFWQNRSGPDPAYT</sequence>
<dbReference type="AlphaFoldDB" id="A0A6J7UST9"/>
<reference evidence="1" key="1">
    <citation type="submission" date="2020-05" db="EMBL/GenBank/DDBJ databases">
        <authorList>
            <person name="Chiriac C."/>
            <person name="Salcher M."/>
            <person name="Ghai R."/>
            <person name="Kavagutti S V."/>
        </authorList>
    </citation>
    <scope>NUCLEOTIDE SEQUENCE</scope>
</reference>